<evidence type="ECO:0000313" key="2">
    <source>
        <dbReference type="Proteomes" id="UP001055429"/>
    </source>
</evidence>
<gene>
    <name evidence="1" type="ORF">M8231_16160</name>
</gene>
<accession>A0ABY4SM01</accession>
<evidence type="ECO:0000313" key="1">
    <source>
        <dbReference type="EMBL" id="URI15298.1"/>
    </source>
</evidence>
<dbReference type="Proteomes" id="UP001055429">
    <property type="component" value="Chromosome"/>
</dbReference>
<sequence length="129" mass="14073">MAPNAKFDPKAKVFENIQISFHDLHRATVEAGDGVTLTGRTFRNCILEGPALILVLPGTRFDRTSFGVDDIRSILFRPVDERRAIGAIPVADCLFEQCTFGVVGFTGHPNFIDAMINELGRPQTLGGNA</sequence>
<reference evidence="1" key="1">
    <citation type="submission" date="2022-05" db="EMBL/GenBank/DDBJ databases">
        <title>Brevundimonas albigilva TT17 genome sequence.</title>
        <authorList>
            <person name="Lee K."/>
            <person name="Son H."/>
        </authorList>
    </citation>
    <scope>NUCLEOTIDE SEQUENCE</scope>
    <source>
        <strain evidence="1">TT17</strain>
    </source>
</reference>
<protein>
    <submittedName>
        <fullName evidence="1">Uncharacterized protein</fullName>
    </submittedName>
</protein>
<dbReference type="EMBL" id="CP097649">
    <property type="protein sequence ID" value="URI15298.1"/>
    <property type="molecule type" value="Genomic_DNA"/>
</dbReference>
<organism evidence="1 2">
    <name type="scientific">Brevundimonas albigilva</name>
    <dbReference type="NCBI Taxonomy" id="1312364"/>
    <lineage>
        <taxon>Bacteria</taxon>
        <taxon>Pseudomonadati</taxon>
        <taxon>Pseudomonadota</taxon>
        <taxon>Alphaproteobacteria</taxon>
        <taxon>Caulobacterales</taxon>
        <taxon>Caulobacteraceae</taxon>
        <taxon>Brevundimonas</taxon>
    </lineage>
</organism>
<proteinExistence type="predicted"/>
<name>A0ABY4SM01_9CAUL</name>
<dbReference type="RefSeq" id="WP_249749277.1">
    <property type="nucleotide sequence ID" value="NZ_CP097298.1"/>
</dbReference>
<keyword evidence="2" id="KW-1185">Reference proteome</keyword>